<keyword evidence="1" id="KW-1133">Transmembrane helix</keyword>
<sequence length="705" mass="82087">MGNLSNITQFLERTLSTVEQIRFFVFIQLQNWKVGEGKKSPFGCCCLFLKLNWKKVKIKVKINELMRKPRFGLKTRRIFKTIKQLLLLIIFLTIITSWSSIKGHLQNISLFSTRDSTIHPEYEEGPILDIQRLRCYHWYSTCNVLWHDGILWQRIKKDLSDEKLYALESTQYYDSYIYVKTLSANMDTLSPNIPNGSPHTLKRISEIAMSRDPTIIPMQVIRDVNKLFKSSDSSMFHTHVFHQSGDEHDPVYSDNHAHNKNKDIDVHDDNSHMNGYQFLQQIWSWLLAISDSHDDDLSLMGEDWKYRGSGIWCKYENGVEMEPMIVNKLEIYLGSSFQEFRHNWKEIIHEYKTERDERDVSLPISITRQIGRGTKTDPDKIILIEKETEKKFGLMTAFGFKILQVSDLHYKCSDESISNLKEFQTNNFIKKVILREFPNLIVITGDILDGTNCVDYQTCIMKLVQPFINFEIPYLIMLGTSDYSRYASRESILQFIRTLPYCINKLSQNVNDTNVMIPIYNKYNDDDKVNDPYIMIYGVDSFNPIDNTKMKNEGSVKWDYGLAFRSLPIPEYRPEGMFPIVGQYNEKSSLTFEEFANNDDSVDADDGGDGRWIGANKLQDFLISENVQVLSCGHEHSNDCCLQSKNKMWLCYDGSSGMDVARLENIHASVRLFEVDTNAGEITSWKRNSNSIDNVYDYQYIYKKN</sequence>
<dbReference type="EMBL" id="HE580269">
    <property type="protein sequence ID" value="CCD23801.1"/>
    <property type="molecule type" value="Genomic_DNA"/>
</dbReference>
<evidence type="ECO:0000259" key="2">
    <source>
        <dbReference type="Pfam" id="PF00149"/>
    </source>
</evidence>
<dbReference type="KEGG" id="ndi:NDAI_0C01400"/>
<dbReference type="Proteomes" id="UP000000689">
    <property type="component" value="Chromosome 3"/>
</dbReference>
<feature type="domain" description="Calcineurin-like phosphoesterase" evidence="2">
    <location>
        <begin position="400"/>
        <end position="637"/>
    </location>
</feature>
<dbReference type="Gene3D" id="3.60.21.10">
    <property type="match status" value="1"/>
</dbReference>
<dbReference type="GeneID" id="11496698"/>
<protein>
    <recommendedName>
        <fullName evidence="2">Calcineurin-like phosphoesterase domain-containing protein</fullName>
    </recommendedName>
</protein>
<dbReference type="eggNOG" id="KOG1432">
    <property type="taxonomic scope" value="Eukaryota"/>
</dbReference>
<evidence type="ECO:0000313" key="3">
    <source>
        <dbReference type="EMBL" id="CCD23801.1"/>
    </source>
</evidence>
<feature type="transmembrane region" description="Helical" evidence="1">
    <location>
        <begin position="85"/>
        <end position="101"/>
    </location>
</feature>
<reference evidence="3 4" key="1">
    <citation type="journal article" date="2011" name="Proc. Natl. Acad. Sci. U.S.A.">
        <title>Evolutionary erosion of yeast sex chromosomes by mating-type switching accidents.</title>
        <authorList>
            <person name="Gordon J.L."/>
            <person name="Armisen D."/>
            <person name="Proux-Wera E."/>
            <person name="Oheigeartaigh S.S."/>
            <person name="Byrne K.P."/>
            <person name="Wolfe K.H."/>
        </authorList>
    </citation>
    <scope>NUCLEOTIDE SEQUENCE [LARGE SCALE GENOMIC DNA]</scope>
    <source>
        <strain evidence="4">ATCC 10597 / BCRC 20456 / CBS 421 / NBRC 0211 / NRRL Y-12639</strain>
    </source>
</reference>
<dbReference type="RefSeq" id="XP_003669044.1">
    <property type="nucleotide sequence ID" value="XM_003668996.1"/>
</dbReference>
<keyword evidence="1" id="KW-0472">Membrane</keyword>
<dbReference type="OMA" id="HEHGNDC"/>
<dbReference type="HOGENOM" id="CLU_033929_0_0_1"/>
<dbReference type="OrthoDB" id="783096at2759"/>
<name>G0W7P0_NAUDC</name>
<dbReference type="InterPro" id="IPR004843">
    <property type="entry name" value="Calcineurin-like_PHP"/>
</dbReference>
<dbReference type="PANTHER" id="PTHR32440:SF0">
    <property type="entry name" value="PHOSPHATASE DCR2-RELATED"/>
    <property type="match status" value="1"/>
</dbReference>
<keyword evidence="1" id="KW-0812">Transmembrane</keyword>
<organism evidence="3 4">
    <name type="scientific">Naumovozyma dairenensis (strain ATCC 10597 / BCRC 20456 / CBS 421 / NBRC 0211 / NRRL Y-12639)</name>
    <name type="common">Saccharomyces dairenensis</name>
    <dbReference type="NCBI Taxonomy" id="1071378"/>
    <lineage>
        <taxon>Eukaryota</taxon>
        <taxon>Fungi</taxon>
        <taxon>Dikarya</taxon>
        <taxon>Ascomycota</taxon>
        <taxon>Saccharomycotina</taxon>
        <taxon>Saccharomycetes</taxon>
        <taxon>Saccharomycetales</taxon>
        <taxon>Saccharomycetaceae</taxon>
        <taxon>Naumovozyma</taxon>
    </lineage>
</organism>
<dbReference type="InterPro" id="IPR029052">
    <property type="entry name" value="Metallo-depent_PP-like"/>
</dbReference>
<dbReference type="AlphaFoldDB" id="G0W7P0"/>
<dbReference type="GO" id="GO:0005737">
    <property type="term" value="C:cytoplasm"/>
    <property type="evidence" value="ECO:0007669"/>
    <property type="project" value="TreeGrafter"/>
</dbReference>
<evidence type="ECO:0000313" key="4">
    <source>
        <dbReference type="Proteomes" id="UP000000689"/>
    </source>
</evidence>
<gene>
    <name evidence="3" type="primary">NDAI0C01400</name>
    <name evidence="3" type="ordered locus">NDAI_0C01400</name>
</gene>
<dbReference type="Pfam" id="PF00149">
    <property type="entry name" value="Metallophos"/>
    <property type="match status" value="1"/>
</dbReference>
<dbReference type="STRING" id="1071378.G0W7P0"/>
<accession>G0W7P0</accession>
<dbReference type="SUPFAM" id="SSF56300">
    <property type="entry name" value="Metallo-dependent phosphatases"/>
    <property type="match status" value="1"/>
</dbReference>
<dbReference type="GO" id="GO:0004721">
    <property type="term" value="F:phosphoprotein phosphatase activity"/>
    <property type="evidence" value="ECO:0007669"/>
    <property type="project" value="TreeGrafter"/>
</dbReference>
<evidence type="ECO:0000256" key="1">
    <source>
        <dbReference type="SAM" id="Phobius"/>
    </source>
</evidence>
<keyword evidence="4" id="KW-1185">Reference proteome</keyword>
<proteinExistence type="predicted"/>
<dbReference type="PANTHER" id="PTHR32440">
    <property type="entry name" value="PHOSPHATASE DCR2-RELATED-RELATED"/>
    <property type="match status" value="1"/>
</dbReference>
<dbReference type="GO" id="GO:1902600">
    <property type="term" value="P:proton transmembrane transport"/>
    <property type="evidence" value="ECO:0007669"/>
    <property type="project" value="EnsemblFungi"/>
</dbReference>